<dbReference type="InterPro" id="IPR043906">
    <property type="entry name" value="Gfo/Idh/MocA_OxRdtase_bact_C"/>
</dbReference>
<dbReference type="GO" id="GO:0000166">
    <property type="term" value="F:nucleotide binding"/>
    <property type="evidence" value="ECO:0007669"/>
    <property type="project" value="InterPro"/>
</dbReference>
<dbReference type="Pfam" id="PF01408">
    <property type="entry name" value="GFO_IDH_MocA"/>
    <property type="match status" value="1"/>
</dbReference>
<dbReference type="PROSITE" id="PS51318">
    <property type="entry name" value="TAT"/>
    <property type="match status" value="1"/>
</dbReference>
<reference evidence="3" key="1">
    <citation type="submission" date="2023-07" db="EMBL/GenBank/DDBJ databases">
        <title>Genomic Encyclopedia of Type Strains, Phase IV (KMG-IV): sequencing the most valuable type-strain genomes for metagenomic binning, comparative biology and taxonomic classification.</title>
        <authorList>
            <person name="Goeker M."/>
        </authorList>
    </citation>
    <scope>NUCLEOTIDE SEQUENCE</scope>
    <source>
        <strain evidence="3">DSM 24202</strain>
    </source>
</reference>
<evidence type="ECO:0000313" key="3">
    <source>
        <dbReference type="EMBL" id="MDQ0288169.1"/>
    </source>
</evidence>
<dbReference type="Pfam" id="PF19051">
    <property type="entry name" value="GFO_IDH_MocA_C2"/>
    <property type="match status" value="1"/>
</dbReference>
<proteinExistence type="predicted"/>
<evidence type="ECO:0000259" key="2">
    <source>
        <dbReference type="Pfam" id="PF19051"/>
    </source>
</evidence>
<protein>
    <submittedName>
        <fullName evidence="3">Dehydrogenase</fullName>
    </submittedName>
</protein>
<accession>A0AAE3VDE3</accession>
<dbReference type="PANTHER" id="PTHR43818">
    <property type="entry name" value="BCDNA.GH03377"/>
    <property type="match status" value="1"/>
</dbReference>
<feature type="domain" description="Gfo/Idh/MocA-like oxidoreductase bacterial type C-terminal" evidence="2">
    <location>
        <begin position="173"/>
        <end position="432"/>
    </location>
</feature>
<dbReference type="Gene3D" id="3.30.360.10">
    <property type="entry name" value="Dihydrodipicolinate Reductase, domain 2"/>
    <property type="match status" value="1"/>
</dbReference>
<organism evidence="3 4">
    <name type="scientific">Oligosphaera ethanolica</name>
    <dbReference type="NCBI Taxonomy" id="760260"/>
    <lineage>
        <taxon>Bacteria</taxon>
        <taxon>Pseudomonadati</taxon>
        <taxon>Lentisphaerota</taxon>
        <taxon>Oligosphaeria</taxon>
        <taxon>Oligosphaerales</taxon>
        <taxon>Oligosphaeraceae</taxon>
        <taxon>Oligosphaera</taxon>
    </lineage>
</organism>
<dbReference type="InterPro" id="IPR019546">
    <property type="entry name" value="TAT_signal_bac_arc"/>
</dbReference>
<dbReference type="InterPro" id="IPR000683">
    <property type="entry name" value="Gfo/Idh/MocA-like_OxRdtase_N"/>
</dbReference>
<dbReference type="Gene3D" id="3.40.50.720">
    <property type="entry name" value="NAD(P)-binding Rossmann-like Domain"/>
    <property type="match status" value="1"/>
</dbReference>
<sequence>MSDLGMTRRSFLGTSALAGTALTIIPRSVLAAPGRPGANDRINHAIIGVGGMGNAHIGYVLKDPQAKLVAVCDVRKSRRDAAVQRAGADCHAYLDFREMLDRESIDVVHVVTPPHWHALQNIAALNAGCDVWAEKPMTRTIAEGTHVADAVRRNGRVFRLNTWFRLYGSFYGLGTTVAPLKKLVQSGALGWPLTVRVSALTGFSWKASMWTGKLGLPPEPVPADIDYDRWLGPAPWKPYTTHRTSGSFRGYWDYDGGGLADMGQHYLDPVQYILDKDDTSPVEIEATAPWPQHPDVVGLWGQVYMKYADGCKIILESCEWGARETAGKPFIEGPNGKVFQNFRTEPANLAQLVKELPEPAPQVSDFNVSVRTRRTFGLNELNGNRSNILVHLANCAIRSGRKLHFDPATLRFVNDPEANRLAEQPMRAPWRIG</sequence>
<keyword evidence="4" id="KW-1185">Reference proteome</keyword>
<evidence type="ECO:0000313" key="4">
    <source>
        <dbReference type="Proteomes" id="UP001238163"/>
    </source>
</evidence>
<dbReference type="SUPFAM" id="SSF55347">
    <property type="entry name" value="Glyceraldehyde-3-phosphate dehydrogenase-like, C-terminal domain"/>
    <property type="match status" value="1"/>
</dbReference>
<dbReference type="EMBL" id="JAUSVL010000001">
    <property type="protein sequence ID" value="MDQ0288169.1"/>
    <property type="molecule type" value="Genomic_DNA"/>
</dbReference>
<evidence type="ECO:0000259" key="1">
    <source>
        <dbReference type="Pfam" id="PF01408"/>
    </source>
</evidence>
<dbReference type="Proteomes" id="UP001238163">
    <property type="component" value="Unassembled WGS sequence"/>
</dbReference>
<dbReference type="SUPFAM" id="SSF51735">
    <property type="entry name" value="NAD(P)-binding Rossmann-fold domains"/>
    <property type="match status" value="1"/>
</dbReference>
<dbReference type="InterPro" id="IPR036291">
    <property type="entry name" value="NAD(P)-bd_dom_sf"/>
</dbReference>
<dbReference type="AlphaFoldDB" id="A0AAE3VDE3"/>
<dbReference type="NCBIfam" id="TIGR01409">
    <property type="entry name" value="TAT_signal_seq"/>
    <property type="match status" value="1"/>
</dbReference>
<gene>
    <name evidence="3" type="ORF">J3R75_000276</name>
</gene>
<feature type="domain" description="Gfo/Idh/MocA-like oxidoreductase N-terminal" evidence="1">
    <location>
        <begin position="42"/>
        <end position="160"/>
    </location>
</feature>
<dbReference type="InterPro" id="IPR006311">
    <property type="entry name" value="TAT_signal"/>
</dbReference>
<dbReference type="InterPro" id="IPR050463">
    <property type="entry name" value="Gfo/Idh/MocA_oxidrdct_glycsds"/>
</dbReference>
<name>A0AAE3VDE3_9BACT</name>
<dbReference type="PANTHER" id="PTHR43818:SF5">
    <property type="entry name" value="OXIDOREDUCTASE FAMILY PROTEIN"/>
    <property type="match status" value="1"/>
</dbReference>
<comment type="caution">
    <text evidence="3">The sequence shown here is derived from an EMBL/GenBank/DDBJ whole genome shotgun (WGS) entry which is preliminary data.</text>
</comment>
<dbReference type="RefSeq" id="WP_307259414.1">
    <property type="nucleotide sequence ID" value="NZ_JAUSVL010000001.1"/>
</dbReference>